<dbReference type="OrthoDB" id="185373at2759"/>
<gene>
    <name evidence="3" type="ORF">PGLA1383_LOCUS26580</name>
    <name evidence="4" type="ORF">PGLA1383_LOCUS35504</name>
</gene>
<dbReference type="Pfam" id="PF13041">
    <property type="entry name" value="PPR_2"/>
    <property type="match status" value="1"/>
</dbReference>
<evidence type="ECO:0000256" key="1">
    <source>
        <dbReference type="ARBA" id="ARBA00022737"/>
    </source>
</evidence>
<dbReference type="InterPro" id="IPR002885">
    <property type="entry name" value="PPR_rpt"/>
</dbReference>
<evidence type="ECO:0000313" key="3">
    <source>
        <dbReference type="EMBL" id="CAE8608737.1"/>
    </source>
</evidence>
<feature type="repeat" description="PPR" evidence="2">
    <location>
        <begin position="246"/>
        <end position="280"/>
    </location>
</feature>
<proteinExistence type="predicted"/>
<evidence type="ECO:0000313" key="5">
    <source>
        <dbReference type="Proteomes" id="UP000654075"/>
    </source>
</evidence>
<dbReference type="InterPro" id="IPR011990">
    <property type="entry name" value="TPR-like_helical_dom_sf"/>
</dbReference>
<feature type="repeat" description="PPR" evidence="2">
    <location>
        <begin position="375"/>
        <end position="409"/>
    </location>
</feature>
<evidence type="ECO:0000256" key="2">
    <source>
        <dbReference type="PROSITE-ProRule" id="PRU00708"/>
    </source>
</evidence>
<accession>A0A813FTW4</accession>
<organism evidence="4 5">
    <name type="scientific">Polarella glacialis</name>
    <name type="common">Dinoflagellate</name>
    <dbReference type="NCBI Taxonomy" id="89957"/>
    <lineage>
        <taxon>Eukaryota</taxon>
        <taxon>Sar</taxon>
        <taxon>Alveolata</taxon>
        <taxon>Dinophyceae</taxon>
        <taxon>Suessiales</taxon>
        <taxon>Suessiaceae</taxon>
        <taxon>Polarella</taxon>
    </lineage>
</organism>
<sequence length="727" mass="77211">MKARVRNAYSYAVGPAESKDECKARPLAAFAKTSQSLAEMFSRLQPGAGASGASTSTAKLLTKLVTSRAAARQWQEALRLLSAELFKKPFVLDVVAFNAGISACRRGSHWPGALALVAEMRGRRLLPDAVTYNSCLSSCADSELWLCSMALLGDMRRPALSGHADAFSVSAPDAFSFSAAISACARATEWRNALELLGISTREGLPEVSPSRPDKNAISNAAISAMAKSQQWRRVLVILAGVELPDAITFTATASAFVAEERWPTSLRLLQQMQQSQVQPNLITINTIASASAATHGWAKSLKLLSSVSARAMELDVISLSAAVSALGSAAAWPEVLSLLLNLQIGCHSPLAGSRKSSREAPPKGLWHLRGLRPNEVTWALAATACSRAGRWLEALGLLSYMRHGQLRPSLVAVSACVSACEKNGFWQPALHLLADLWSESLPVDVIAVNSAMSACAKDPEAPFGSAWLWAVHLLGRALGEGGSTRTKLSPPDPGGGGGVPAFPRHFAFSGLELSVISWNACVSACAASGQWEQSMNMLASMRARSSTPDAYTHAGLISACAQRSMWLQALGLCEASHRAIEHSTRASLVTTNAAIAACERSHCWAAALALLQELPEYRLAADETTYHCILGACTKAAPQSSESRLYAEASGCRWPQASGLLVLAMRDGLLRPSSLLLGAVLGAVERHSQPAMTQELLLCSYAASFLPLWAQVSPRHVASHNEAACP</sequence>
<dbReference type="Gene3D" id="1.25.40.10">
    <property type="entry name" value="Tetratricopeptide repeat domain"/>
    <property type="match status" value="4"/>
</dbReference>
<evidence type="ECO:0000313" key="4">
    <source>
        <dbReference type="EMBL" id="CAE8617847.1"/>
    </source>
</evidence>
<dbReference type="Proteomes" id="UP000654075">
    <property type="component" value="Unassembled WGS sequence"/>
</dbReference>
<feature type="repeat" description="PPR" evidence="2">
    <location>
        <begin position="93"/>
        <end position="127"/>
    </location>
</feature>
<dbReference type="PANTHER" id="PTHR47447">
    <property type="entry name" value="OS03G0856100 PROTEIN"/>
    <property type="match status" value="1"/>
</dbReference>
<dbReference type="NCBIfam" id="TIGR00756">
    <property type="entry name" value="PPR"/>
    <property type="match status" value="1"/>
</dbReference>
<feature type="repeat" description="PPR" evidence="2">
    <location>
        <begin position="515"/>
        <end position="549"/>
    </location>
</feature>
<reference evidence="4" key="1">
    <citation type="submission" date="2021-02" db="EMBL/GenBank/DDBJ databases">
        <authorList>
            <person name="Dougan E. K."/>
            <person name="Rhodes N."/>
            <person name="Thang M."/>
            <person name="Chan C."/>
        </authorList>
    </citation>
    <scope>NUCLEOTIDE SEQUENCE</scope>
</reference>
<dbReference type="Pfam" id="PF01535">
    <property type="entry name" value="PPR"/>
    <property type="match status" value="1"/>
</dbReference>
<name>A0A813FTW4_POLGL</name>
<dbReference type="EMBL" id="CAJNNV010026298">
    <property type="protein sequence ID" value="CAE8617847.1"/>
    <property type="molecule type" value="Genomic_DNA"/>
</dbReference>
<comment type="caution">
    <text evidence="4">The sequence shown here is derived from an EMBL/GenBank/DDBJ whole genome shotgun (WGS) entry which is preliminary data.</text>
</comment>
<dbReference type="PANTHER" id="PTHR47447:SF17">
    <property type="entry name" value="OS12G0638900 PROTEIN"/>
    <property type="match status" value="1"/>
</dbReference>
<dbReference type="EMBL" id="CAJNNV010023691">
    <property type="protein sequence ID" value="CAE8608737.1"/>
    <property type="molecule type" value="Genomic_DNA"/>
</dbReference>
<dbReference type="PROSITE" id="PS51375">
    <property type="entry name" value="PPR"/>
    <property type="match status" value="4"/>
</dbReference>
<protein>
    <recommendedName>
        <fullName evidence="6">Pentatricopeptide repeat-containing protein, chloroplastic</fullName>
    </recommendedName>
</protein>
<dbReference type="AlphaFoldDB" id="A0A813FTW4"/>
<keyword evidence="5" id="KW-1185">Reference proteome</keyword>
<keyword evidence="1" id="KW-0677">Repeat</keyword>
<evidence type="ECO:0008006" key="6">
    <source>
        <dbReference type="Google" id="ProtNLM"/>
    </source>
</evidence>